<comment type="caution">
    <text evidence="1">The sequence shown here is derived from an EMBL/GenBank/DDBJ whole genome shotgun (WGS) entry which is preliminary data.</text>
</comment>
<evidence type="ECO:0000313" key="1">
    <source>
        <dbReference type="EMBL" id="KAI0048729.1"/>
    </source>
</evidence>
<reference evidence="1" key="2">
    <citation type="journal article" date="2022" name="New Phytol.">
        <title>Evolutionary transition to the ectomycorrhizal habit in the genomes of a hyperdiverse lineage of mushroom-forming fungi.</title>
        <authorList>
            <person name="Looney B."/>
            <person name="Miyauchi S."/>
            <person name="Morin E."/>
            <person name="Drula E."/>
            <person name="Courty P.E."/>
            <person name="Kohler A."/>
            <person name="Kuo A."/>
            <person name="LaButti K."/>
            <person name="Pangilinan J."/>
            <person name="Lipzen A."/>
            <person name="Riley R."/>
            <person name="Andreopoulos W."/>
            <person name="He G."/>
            <person name="Johnson J."/>
            <person name="Nolan M."/>
            <person name="Tritt A."/>
            <person name="Barry K.W."/>
            <person name="Grigoriev I.V."/>
            <person name="Nagy L.G."/>
            <person name="Hibbett D."/>
            <person name="Henrissat B."/>
            <person name="Matheny P.B."/>
            <person name="Labbe J."/>
            <person name="Martin F.M."/>
        </authorList>
    </citation>
    <scope>NUCLEOTIDE SEQUENCE</scope>
    <source>
        <strain evidence="1">FP105234-sp</strain>
    </source>
</reference>
<keyword evidence="2" id="KW-1185">Reference proteome</keyword>
<name>A0ACB8RWT4_9AGAM</name>
<proteinExistence type="predicted"/>
<evidence type="ECO:0000313" key="2">
    <source>
        <dbReference type="Proteomes" id="UP000814033"/>
    </source>
</evidence>
<gene>
    <name evidence="1" type="ORF">FA95DRAFT_1604972</name>
</gene>
<accession>A0ACB8RWT4</accession>
<dbReference type="EMBL" id="MU275882">
    <property type="protein sequence ID" value="KAI0048729.1"/>
    <property type="molecule type" value="Genomic_DNA"/>
</dbReference>
<organism evidence="1 2">
    <name type="scientific">Auriscalpium vulgare</name>
    <dbReference type="NCBI Taxonomy" id="40419"/>
    <lineage>
        <taxon>Eukaryota</taxon>
        <taxon>Fungi</taxon>
        <taxon>Dikarya</taxon>
        <taxon>Basidiomycota</taxon>
        <taxon>Agaricomycotina</taxon>
        <taxon>Agaricomycetes</taxon>
        <taxon>Russulales</taxon>
        <taxon>Auriscalpiaceae</taxon>
        <taxon>Auriscalpium</taxon>
    </lineage>
</organism>
<dbReference type="Proteomes" id="UP000814033">
    <property type="component" value="Unassembled WGS sequence"/>
</dbReference>
<protein>
    <submittedName>
        <fullName evidence="1">Uncharacterized protein</fullName>
    </submittedName>
</protein>
<sequence length="171" mass="18465">MDDIKEASITLGLAYDSIRPRPGLTTNEAEQRAAVYGIGLCSSGNRDYAEFQGALRTYADEANAADAADISPFVKEGPFTGPVTKRDAVWENEPAADDNISIPIFAIELKATTITGETAAHQLAYDLSTAQLQRLAIGLPDAEIFGCTVLQGDVRIRSMRWSYKANSLHAI</sequence>
<reference evidence="1" key="1">
    <citation type="submission" date="2021-02" db="EMBL/GenBank/DDBJ databases">
        <authorList>
            <consortium name="DOE Joint Genome Institute"/>
            <person name="Ahrendt S."/>
            <person name="Looney B.P."/>
            <person name="Miyauchi S."/>
            <person name="Morin E."/>
            <person name="Drula E."/>
            <person name="Courty P.E."/>
            <person name="Chicoki N."/>
            <person name="Fauchery L."/>
            <person name="Kohler A."/>
            <person name="Kuo A."/>
            <person name="Labutti K."/>
            <person name="Pangilinan J."/>
            <person name="Lipzen A."/>
            <person name="Riley R."/>
            <person name="Andreopoulos W."/>
            <person name="He G."/>
            <person name="Johnson J."/>
            <person name="Barry K.W."/>
            <person name="Grigoriev I.V."/>
            <person name="Nagy L."/>
            <person name="Hibbett D."/>
            <person name="Henrissat B."/>
            <person name="Matheny P.B."/>
            <person name="Labbe J."/>
            <person name="Martin F."/>
        </authorList>
    </citation>
    <scope>NUCLEOTIDE SEQUENCE</scope>
    <source>
        <strain evidence="1">FP105234-sp</strain>
    </source>
</reference>